<protein>
    <submittedName>
        <fullName evidence="1">Uncharacterized protein</fullName>
    </submittedName>
</protein>
<accession>A0A9D1RP25</accession>
<comment type="caution">
    <text evidence="1">The sequence shown here is derived from an EMBL/GenBank/DDBJ whole genome shotgun (WGS) entry which is preliminary data.</text>
</comment>
<organism evidence="1 2">
    <name type="scientific">Candidatus Corynebacterium avicola</name>
    <dbReference type="NCBI Taxonomy" id="2838527"/>
    <lineage>
        <taxon>Bacteria</taxon>
        <taxon>Bacillati</taxon>
        <taxon>Actinomycetota</taxon>
        <taxon>Actinomycetes</taxon>
        <taxon>Mycobacteriales</taxon>
        <taxon>Corynebacteriaceae</taxon>
        <taxon>Corynebacterium</taxon>
    </lineage>
</organism>
<proteinExistence type="predicted"/>
<gene>
    <name evidence="1" type="ORF">H9870_04525</name>
</gene>
<dbReference type="AlphaFoldDB" id="A0A9D1RP25"/>
<name>A0A9D1RP25_9CORY</name>
<sequence>MTMSRVVTVPKHRRTWRTMLLSGAAIPRLATARPDSAYRIGDEAIVLPAPPQDFDLTLPGAELTTGQTAEVLTRLPEGPTLYWEITTHCARRTGSSGSSADLLEVPYEITFLAAGDDGNPVVQPAVAAPVLIAADGASDGAVVAAVPSRVEELVEGATYRGTVVTGVRSGCGVGTTGIVFEFQVQGADLDPLHGGRVLWK</sequence>
<reference evidence="1" key="1">
    <citation type="journal article" date="2021" name="PeerJ">
        <title>Extensive microbial diversity within the chicken gut microbiome revealed by metagenomics and culture.</title>
        <authorList>
            <person name="Gilroy R."/>
            <person name="Ravi A."/>
            <person name="Getino M."/>
            <person name="Pursley I."/>
            <person name="Horton D.L."/>
            <person name="Alikhan N.F."/>
            <person name="Baker D."/>
            <person name="Gharbi K."/>
            <person name="Hall N."/>
            <person name="Watson M."/>
            <person name="Adriaenssens E.M."/>
            <person name="Foster-Nyarko E."/>
            <person name="Jarju S."/>
            <person name="Secka A."/>
            <person name="Antonio M."/>
            <person name="Oren A."/>
            <person name="Chaudhuri R.R."/>
            <person name="La Ragione R."/>
            <person name="Hildebrand F."/>
            <person name="Pallen M.J."/>
        </authorList>
    </citation>
    <scope>NUCLEOTIDE SEQUENCE</scope>
    <source>
        <strain evidence="1">CHK32-1732</strain>
    </source>
</reference>
<dbReference type="Proteomes" id="UP000824190">
    <property type="component" value="Unassembled WGS sequence"/>
</dbReference>
<evidence type="ECO:0000313" key="2">
    <source>
        <dbReference type="Proteomes" id="UP000824190"/>
    </source>
</evidence>
<dbReference type="EMBL" id="DXGC01000043">
    <property type="protein sequence ID" value="HIW90910.1"/>
    <property type="molecule type" value="Genomic_DNA"/>
</dbReference>
<evidence type="ECO:0000313" key="1">
    <source>
        <dbReference type="EMBL" id="HIW90910.1"/>
    </source>
</evidence>
<reference evidence="1" key="2">
    <citation type="submission" date="2021-04" db="EMBL/GenBank/DDBJ databases">
        <authorList>
            <person name="Gilroy R."/>
        </authorList>
    </citation>
    <scope>NUCLEOTIDE SEQUENCE</scope>
    <source>
        <strain evidence="1">CHK32-1732</strain>
    </source>
</reference>